<evidence type="ECO:0000256" key="1">
    <source>
        <dbReference type="SAM" id="Phobius"/>
    </source>
</evidence>
<sequence>MVHCNEAHATCQEKRDMEICHIGWVLLTLWILMIVYISREIWPCTNGTWKIWNRRREPADALRQPVFQEEI</sequence>
<protein>
    <submittedName>
        <fullName evidence="3">Uncharacterized protein</fullName>
    </submittedName>
</protein>
<dbReference type="Proteomes" id="UP000095287">
    <property type="component" value="Unplaced"/>
</dbReference>
<reference evidence="3" key="1">
    <citation type="submission" date="2016-11" db="UniProtKB">
        <authorList>
            <consortium name="WormBaseParasite"/>
        </authorList>
    </citation>
    <scope>IDENTIFICATION</scope>
</reference>
<keyword evidence="1" id="KW-0472">Membrane</keyword>
<accession>A0A1I8AEJ8</accession>
<dbReference type="WBParaSite" id="L893_g4809.t1">
    <property type="protein sequence ID" value="L893_g4809.t1"/>
    <property type="gene ID" value="L893_g4809"/>
</dbReference>
<evidence type="ECO:0000313" key="3">
    <source>
        <dbReference type="WBParaSite" id="L893_g4809.t1"/>
    </source>
</evidence>
<dbReference type="AlphaFoldDB" id="A0A1I8AEJ8"/>
<keyword evidence="1" id="KW-0812">Transmembrane</keyword>
<feature type="transmembrane region" description="Helical" evidence="1">
    <location>
        <begin position="19"/>
        <end position="37"/>
    </location>
</feature>
<keyword evidence="2" id="KW-1185">Reference proteome</keyword>
<proteinExistence type="predicted"/>
<organism evidence="2 3">
    <name type="scientific">Steinernema glaseri</name>
    <dbReference type="NCBI Taxonomy" id="37863"/>
    <lineage>
        <taxon>Eukaryota</taxon>
        <taxon>Metazoa</taxon>
        <taxon>Ecdysozoa</taxon>
        <taxon>Nematoda</taxon>
        <taxon>Chromadorea</taxon>
        <taxon>Rhabditida</taxon>
        <taxon>Tylenchina</taxon>
        <taxon>Panagrolaimomorpha</taxon>
        <taxon>Strongyloidoidea</taxon>
        <taxon>Steinernematidae</taxon>
        <taxon>Steinernema</taxon>
    </lineage>
</organism>
<keyword evidence="1" id="KW-1133">Transmembrane helix</keyword>
<evidence type="ECO:0000313" key="2">
    <source>
        <dbReference type="Proteomes" id="UP000095287"/>
    </source>
</evidence>
<name>A0A1I8AEJ8_9BILA</name>